<sequence length="45" mass="5224">MTKGNGWQTMRWIILIALFALDVGIVWLIVRKVKSILAKRKGRRS</sequence>
<name>A0A1D7ZZE7_LIMFE</name>
<keyword evidence="1" id="KW-0472">Membrane</keyword>
<dbReference type="EMBL" id="CP017151">
    <property type="protein sequence ID" value="AOR75253.1"/>
    <property type="molecule type" value="Genomic_DNA"/>
</dbReference>
<keyword evidence="1" id="KW-1133">Transmembrane helix</keyword>
<feature type="transmembrane region" description="Helical" evidence="1">
    <location>
        <begin position="12"/>
        <end position="30"/>
    </location>
</feature>
<evidence type="ECO:0000313" key="3">
    <source>
        <dbReference type="Proteomes" id="UP000094714"/>
    </source>
</evidence>
<dbReference type="AlphaFoldDB" id="A0A1D7ZZE7"/>
<reference evidence="2 3" key="1">
    <citation type="submission" date="2016-09" db="EMBL/GenBank/DDBJ databases">
        <title>Genome Sequence of the Lactobacillus fermentum strain NCC2970 (CNCM I-5068).</title>
        <authorList>
            <person name="Barretto C."/>
            <person name="Ngom-Bru C."/>
            <person name="Genevaz A."/>
            <person name="Fournier C."/>
            <person name="Moine D."/>
            <person name="Kassam M."/>
            <person name="Iltis A."/>
            <person name="Sagory-Zalkind P."/>
            <person name="Faucherand G."/>
            <person name="Descombes P."/>
            <person name="Duboux S."/>
        </authorList>
    </citation>
    <scope>NUCLEOTIDE SEQUENCE [LARGE SCALE GENOMIC DNA]</scope>
    <source>
        <strain evidence="2 3">NCC2970</strain>
    </source>
</reference>
<protein>
    <submittedName>
        <fullName evidence="2">Uncharacterized protein</fullName>
    </submittedName>
</protein>
<organism evidence="2 3">
    <name type="scientific">Limosilactobacillus fermentum</name>
    <name type="common">Lactobacillus fermentum</name>
    <dbReference type="NCBI Taxonomy" id="1613"/>
    <lineage>
        <taxon>Bacteria</taxon>
        <taxon>Bacillati</taxon>
        <taxon>Bacillota</taxon>
        <taxon>Bacilli</taxon>
        <taxon>Lactobacillales</taxon>
        <taxon>Lactobacillaceae</taxon>
        <taxon>Limosilactobacillus</taxon>
    </lineage>
</organism>
<evidence type="ECO:0000256" key="1">
    <source>
        <dbReference type="SAM" id="Phobius"/>
    </source>
</evidence>
<accession>A0A1D7ZZE7</accession>
<evidence type="ECO:0000313" key="2">
    <source>
        <dbReference type="EMBL" id="AOR75253.1"/>
    </source>
</evidence>
<gene>
    <name evidence="2" type="ORF">LACFE_CDS1810</name>
</gene>
<keyword evidence="1" id="KW-0812">Transmembrane</keyword>
<proteinExistence type="predicted"/>
<dbReference type="PATRIC" id="fig|1613.112.peg.1895"/>
<dbReference type="Proteomes" id="UP000094714">
    <property type="component" value="Chromosome"/>
</dbReference>